<organism evidence="12 13">
    <name type="scientific">Drosophila ananassae</name>
    <name type="common">Fruit fly</name>
    <dbReference type="NCBI Taxonomy" id="7217"/>
    <lineage>
        <taxon>Eukaryota</taxon>
        <taxon>Metazoa</taxon>
        <taxon>Ecdysozoa</taxon>
        <taxon>Arthropoda</taxon>
        <taxon>Hexapoda</taxon>
        <taxon>Insecta</taxon>
        <taxon>Pterygota</taxon>
        <taxon>Neoptera</taxon>
        <taxon>Endopterygota</taxon>
        <taxon>Diptera</taxon>
        <taxon>Brachycera</taxon>
        <taxon>Muscomorpha</taxon>
        <taxon>Ephydroidea</taxon>
        <taxon>Drosophilidae</taxon>
        <taxon>Drosophila</taxon>
        <taxon>Sophophora</taxon>
    </lineage>
</organism>
<dbReference type="InterPro" id="IPR018108">
    <property type="entry name" value="MCP_transmembrane"/>
</dbReference>
<evidence type="ECO:0000256" key="7">
    <source>
        <dbReference type="ARBA" id="ARBA00022989"/>
    </source>
</evidence>
<dbReference type="InterPro" id="IPR023395">
    <property type="entry name" value="MCP_dom_sf"/>
</dbReference>
<name>B3MCZ2_DROAN</name>
<dbReference type="PANTHER" id="PTHR45928:SF1">
    <property type="entry name" value="RE38146P"/>
    <property type="match status" value="1"/>
</dbReference>
<comment type="subcellular location">
    <subcellularLocation>
        <location evidence="1">Mitochondrion inner membrane</location>
        <topology evidence="1">Multi-pass membrane protein</topology>
    </subcellularLocation>
</comment>
<dbReference type="Gene3D" id="1.50.40.10">
    <property type="entry name" value="Mitochondrial carrier domain"/>
    <property type="match status" value="1"/>
</dbReference>
<dbReference type="eggNOG" id="KOG0755">
    <property type="taxonomic scope" value="Eukaryota"/>
</dbReference>
<feature type="repeat" description="Solcar" evidence="10">
    <location>
        <begin position="103"/>
        <end position="196"/>
    </location>
</feature>
<keyword evidence="4 10" id="KW-0812">Transmembrane</keyword>
<keyword evidence="8" id="KW-0496">Mitochondrion</keyword>
<keyword evidence="9 10" id="KW-0472">Membrane</keyword>
<keyword evidence="7" id="KW-1133">Transmembrane helix</keyword>
<dbReference type="Proteomes" id="UP000007801">
    <property type="component" value="Unassembled WGS sequence"/>
</dbReference>
<dbReference type="OrthoDB" id="6703404at2759"/>
<evidence type="ECO:0000256" key="4">
    <source>
        <dbReference type="ARBA" id="ARBA00022692"/>
    </source>
</evidence>
<dbReference type="InterPro" id="IPR051508">
    <property type="entry name" value="Mito_Carrier_Antiporter"/>
</dbReference>
<evidence type="ECO:0000256" key="3">
    <source>
        <dbReference type="ARBA" id="ARBA00022448"/>
    </source>
</evidence>
<dbReference type="InParanoid" id="B3MCZ2"/>
<evidence type="ECO:0000256" key="9">
    <source>
        <dbReference type="ARBA" id="ARBA00023136"/>
    </source>
</evidence>
<protein>
    <recommendedName>
        <fullName evidence="14">CG18418-PA</fullName>
    </recommendedName>
</protein>
<reference evidence="12 13" key="1">
    <citation type="journal article" date="2007" name="Nature">
        <title>Evolution of genes and genomes on the Drosophila phylogeny.</title>
        <authorList>
            <consortium name="Drosophila 12 Genomes Consortium"/>
            <person name="Clark A.G."/>
            <person name="Eisen M.B."/>
            <person name="Smith D.R."/>
            <person name="Bergman C.M."/>
            <person name="Oliver B."/>
            <person name="Markow T.A."/>
            <person name="Kaufman T.C."/>
            <person name="Kellis M."/>
            <person name="Gelbart W."/>
            <person name="Iyer V.N."/>
            <person name="Pollard D.A."/>
            <person name="Sackton T.B."/>
            <person name="Larracuente A.M."/>
            <person name="Singh N.D."/>
            <person name="Abad J.P."/>
            <person name="Abt D.N."/>
            <person name="Adryan B."/>
            <person name="Aguade M."/>
            <person name="Akashi H."/>
            <person name="Anderson W.W."/>
            <person name="Aquadro C.F."/>
            <person name="Ardell D.H."/>
            <person name="Arguello R."/>
            <person name="Artieri C.G."/>
            <person name="Barbash D.A."/>
            <person name="Barker D."/>
            <person name="Barsanti P."/>
            <person name="Batterham P."/>
            <person name="Batzoglou S."/>
            <person name="Begun D."/>
            <person name="Bhutkar A."/>
            <person name="Blanco E."/>
            <person name="Bosak S.A."/>
            <person name="Bradley R.K."/>
            <person name="Brand A.D."/>
            <person name="Brent M.R."/>
            <person name="Brooks A.N."/>
            <person name="Brown R.H."/>
            <person name="Butlin R.K."/>
            <person name="Caggese C."/>
            <person name="Calvi B.R."/>
            <person name="Bernardo de Carvalho A."/>
            <person name="Caspi A."/>
            <person name="Castrezana S."/>
            <person name="Celniker S.E."/>
            <person name="Chang J.L."/>
            <person name="Chapple C."/>
            <person name="Chatterji S."/>
            <person name="Chinwalla A."/>
            <person name="Civetta A."/>
            <person name="Clifton S.W."/>
            <person name="Comeron J.M."/>
            <person name="Costello J.C."/>
            <person name="Coyne J.A."/>
            <person name="Daub J."/>
            <person name="David R.G."/>
            <person name="Delcher A.L."/>
            <person name="Delehaunty K."/>
            <person name="Do C.B."/>
            <person name="Ebling H."/>
            <person name="Edwards K."/>
            <person name="Eickbush T."/>
            <person name="Evans J.D."/>
            <person name="Filipski A."/>
            <person name="Findeiss S."/>
            <person name="Freyhult E."/>
            <person name="Fulton L."/>
            <person name="Fulton R."/>
            <person name="Garcia A.C."/>
            <person name="Gardiner A."/>
            <person name="Garfield D.A."/>
            <person name="Garvin B.E."/>
            <person name="Gibson G."/>
            <person name="Gilbert D."/>
            <person name="Gnerre S."/>
            <person name="Godfrey J."/>
            <person name="Good R."/>
            <person name="Gotea V."/>
            <person name="Gravely B."/>
            <person name="Greenberg A.J."/>
            <person name="Griffiths-Jones S."/>
            <person name="Gross S."/>
            <person name="Guigo R."/>
            <person name="Gustafson E.A."/>
            <person name="Haerty W."/>
            <person name="Hahn M.W."/>
            <person name="Halligan D.L."/>
            <person name="Halpern A.L."/>
            <person name="Halter G.M."/>
            <person name="Han M.V."/>
            <person name="Heger A."/>
            <person name="Hillier L."/>
            <person name="Hinrichs A.S."/>
            <person name="Holmes I."/>
            <person name="Hoskins R.A."/>
            <person name="Hubisz M.J."/>
            <person name="Hultmark D."/>
            <person name="Huntley M.A."/>
            <person name="Jaffe D.B."/>
            <person name="Jagadeeshan S."/>
            <person name="Jeck W.R."/>
            <person name="Johnson J."/>
            <person name="Jones C.D."/>
            <person name="Jordan W.C."/>
            <person name="Karpen G.H."/>
            <person name="Kataoka E."/>
            <person name="Keightley P.D."/>
            <person name="Kheradpour P."/>
            <person name="Kirkness E.F."/>
            <person name="Koerich L.B."/>
            <person name="Kristiansen K."/>
            <person name="Kudrna D."/>
            <person name="Kulathinal R.J."/>
            <person name="Kumar S."/>
            <person name="Kwok R."/>
            <person name="Lander E."/>
            <person name="Langley C.H."/>
            <person name="Lapoint R."/>
            <person name="Lazzaro B.P."/>
            <person name="Lee S.J."/>
            <person name="Levesque L."/>
            <person name="Li R."/>
            <person name="Lin C.F."/>
            <person name="Lin M.F."/>
            <person name="Lindblad-Toh K."/>
            <person name="Llopart A."/>
            <person name="Long M."/>
            <person name="Low L."/>
            <person name="Lozovsky E."/>
            <person name="Lu J."/>
            <person name="Luo M."/>
            <person name="Machado C.A."/>
            <person name="Makalowski W."/>
            <person name="Marzo M."/>
            <person name="Matsuda M."/>
            <person name="Matzkin L."/>
            <person name="McAllister B."/>
            <person name="McBride C.S."/>
            <person name="McKernan B."/>
            <person name="McKernan K."/>
            <person name="Mendez-Lago M."/>
            <person name="Minx P."/>
            <person name="Mollenhauer M.U."/>
            <person name="Montooth K."/>
            <person name="Mount S.M."/>
            <person name="Mu X."/>
            <person name="Myers E."/>
            <person name="Negre B."/>
            <person name="Newfeld S."/>
            <person name="Nielsen R."/>
            <person name="Noor M.A."/>
            <person name="O'Grady P."/>
            <person name="Pachter L."/>
            <person name="Papaceit M."/>
            <person name="Parisi M.J."/>
            <person name="Parisi M."/>
            <person name="Parts L."/>
            <person name="Pedersen J.S."/>
            <person name="Pesole G."/>
            <person name="Phillippy A.M."/>
            <person name="Ponting C.P."/>
            <person name="Pop M."/>
            <person name="Porcelli D."/>
            <person name="Powell J.R."/>
            <person name="Prohaska S."/>
            <person name="Pruitt K."/>
            <person name="Puig M."/>
            <person name="Quesneville H."/>
            <person name="Ram K.R."/>
            <person name="Rand D."/>
            <person name="Rasmussen M.D."/>
            <person name="Reed L.K."/>
            <person name="Reenan R."/>
            <person name="Reily A."/>
            <person name="Remington K.A."/>
            <person name="Rieger T.T."/>
            <person name="Ritchie M.G."/>
            <person name="Robin C."/>
            <person name="Rogers Y.H."/>
            <person name="Rohde C."/>
            <person name="Rozas J."/>
            <person name="Rubenfield M.J."/>
            <person name="Ruiz A."/>
            <person name="Russo S."/>
            <person name="Salzberg S.L."/>
            <person name="Sanchez-Gracia A."/>
            <person name="Saranga D.J."/>
            <person name="Sato H."/>
            <person name="Schaeffer S.W."/>
            <person name="Schatz M.C."/>
            <person name="Schlenke T."/>
            <person name="Schwartz R."/>
            <person name="Segarra C."/>
            <person name="Singh R.S."/>
            <person name="Sirot L."/>
            <person name="Sirota M."/>
            <person name="Sisneros N.B."/>
            <person name="Smith C.D."/>
            <person name="Smith T.F."/>
            <person name="Spieth J."/>
            <person name="Stage D.E."/>
            <person name="Stark A."/>
            <person name="Stephan W."/>
            <person name="Strausberg R.L."/>
            <person name="Strempel S."/>
            <person name="Sturgill D."/>
            <person name="Sutton G."/>
            <person name="Sutton G.G."/>
            <person name="Tao W."/>
            <person name="Teichmann S."/>
            <person name="Tobari Y.N."/>
            <person name="Tomimura Y."/>
            <person name="Tsolas J.M."/>
            <person name="Valente V.L."/>
            <person name="Venter E."/>
            <person name="Venter J.C."/>
            <person name="Vicario S."/>
            <person name="Vieira F.G."/>
            <person name="Vilella A.J."/>
            <person name="Villasante A."/>
            <person name="Walenz B."/>
            <person name="Wang J."/>
            <person name="Wasserman M."/>
            <person name="Watts T."/>
            <person name="Wilson D."/>
            <person name="Wilson R.K."/>
            <person name="Wing R.A."/>
            <person name="Wolfner M.F."/>
            <person name="Wong A."/>
            <person name="Wong G.K."/>
            <person name="Wu C.I."/>
            <person name="Wu G."/>
            <person name="Yamamoto D."/>
            <person name="Yang H.P."/>
            <person name="Yang S.P."/>
            <person name="Yorke J.A."/>
            <person name="Yoshida K."/>
            <person name="Zdobnov E."/>
            <person name="Zhang P."/>
            <person name="Zhang Y."/>
            <person name="Zimin A.V."/>
            <person name="Baldwin J."/>
            <person name="Abdouelleil A."/>
            <person name="Abdulkadir J."/>
            <person name="Abebe A."/>
            <person name="Abera B."/>
            <person name="Abreu J."/>
            <person name="Acer S.C."/>
            <person name="Aftuck L."/>
            <person name="Alexander A."/>
            <person name="An P."/>
            <person name="Anderson E."/>
            <person name="Anderson S."/>
            <person name="Arachi H."/>
            <person name="Azer M."/>
            <person name="Bachantsang P."/>
            <person name="Barry A."/>
            <person name="Bayul T."/>
            <person name="Berlin A."/>
            <person name="Bessette D."/>
            <person name="Bloom T."/>
            <person name="Blye J."/>
            <person name="Boguslavskiy L."/>
            <person name="Bonnet C."/>
            <person name="Boukhgalter B."/>
            <person name="Bourzgui I."/>
            <person name="Brown A."/>
            <person name="Cahill P."/>
            <person name="Channer S."/>
            <person name="Cheshatsang Y."/>
            <person name="Chuda L."/>
            <person name="Citroen M."/>
            <person name="Collymore A."/>
            <person name="Cooke P."/>
            <person name="Costello M."/>
            <person name="D'Aco K."/>
            <person name="Daza R."/>
            <person name="De Haan G."/>
            <person name="DeGray S."/>
            <person name="DeMaso C."/>
            <person name="Dhargay N."/>
            <person name="Dooley K."/>
            <person name="Dooley E."/>
            <person name="Doricent M."/>
            <person name="Dorje P."/>
            <person name="Dorjee K."/>
            <person name="Dupes A."/>
            <person name="Elong R."/>
            <person name="Falk J."/>
            <person name="Farina A."/>
            <person name="Faro S."/>
            <person name="Ferguson D."/>
            <person name="Fisher S."/>
            <person name="Foley C.D."/>
            <person name="Franke A."/>
            <person name="Friedrich D."/>
            <person name="Gadbois L."/>
            <person name="Gearin G."/>
            <person name="Gearin C.R."/>
            <person name="Giannoukos G."/>
            <person name="Goode T."/>
            <person name="Graham J."/>
            <person name="Grandbois E."/>
            <person name="Grewal S."/>
            <person name="Gyaltsen K."/>
            <person name="Hafez N."/>
            <person name="Hagos B."/>
            <person name="Hall J."/>
            <person name="Henson C."/>
            <person name="Hollinger A."/>
            <person name="Honan T."/>
            <person name="Huard M.D."/>
            <person name="Hughes L."/>
            <person name="Hurhula B."/>
            <person name="Husby M.E."/>
            <person name="Kamat A."/>
            <person name="Kanga B."/>
            <person name="Kashin S."/>
            <person name="Khazanovich D."/>
            <person name="Kisner P."/>
            <person name="Lance K."/>
            <person name="Lara M."/>
            <person name="Lee W."/>
            <person name="Lennon N."/>
            <person name="Letendre F."/>
            <person name="LeVine R."/>
            <person name="Lipovsky A."/>
            <person name="Liu X."/>
            <person name="Liu J."/>
            <person name="Liu S."/>
            <person name="Lokyitsang T."/>
            <person name="Lokyitsang Y."/>
            <person name="Lubonja R."/>
            <person name="Lui A."/>
            <person name="MacDonald P."/>
            <person name="Magnisalis V."/>
            <person name="Maru K."/>
            <person name="Matthews C."/>
            <person name="McCusker W."/>
            <person name="McDonough S."/>
            <person name="Mehta T."/>
            <person name="Meldrim J."/>
            <person name="Meneus L."/>
            <person name="Mihai O."/>
            <person name="Mihalev A."/>
            <person name="Mihova T."/>
            <person name="Mittelman R."/>
            <person name="Mlenga V."/>
            <person name="Montmayeur A."/>
            <person name="Mulrain L."/>
            <person name="Navidi A."/>
            <person name="Naylor J."/>
            <person name="Negash T."/>
            <person name="Nguyen T."/>
            <person name="Nguyen N."/>
            <person name="Nicol R."/>
            <person name="Norbu C."/>
            <person name="Norbu N."/>
            <person name="Novod N."/>
            <person name="O'Neill B."/>
            <person name="Osman S."/>
            <person name="Markiewicz E."/>
            <person name="Oyono O.L."/>
            <person name="Patti C."/>
            <person name="Phunkhang P."/>
            <person name="Pierre F."/>
            <person name="Priest M."/>
            <person name="Raghuraman S."/>
            <person name="Rege F."/>
            <person name="Reyes R."/>
            <person name="Rise C."/>
            <person name="Rogov P."/>
            <person name="Ross K."/>
            <person name="Ryan E."/>
            <person name="Settipalli S."/>
            <person name="Shea T."/>
            <person name="Sherpa N."/>
            <person name="Shi L."/>
            <person name="Shih D."/>
            <person name="Sparrow T."/>
            <person name="Spaulding J."/>
            <person name="Stalker J."/>
            <person name="Stange-Thomann N."/>
            <person name="Stavropoulos S."/>
            <person name="Stone C."/>
            <person name="Strader C."/>
            <person name="Tesfaye S."/>
            <person name="Thomson T."/>
            <person name="Thoulutsang Y."/>
            <person name="Thoulutsang D."/>
            <person name="Topham K."/>
            <person name="Topping I."/>
            <person name="Tsamla T."/>
            <person name="Vassiliev H."/>
            <person name="Vo A."/>
            <person name="Wangchuk T."/>
            <person name="Wangdi T."/>
            <person name="Weiand M."/>
            <person name="Wilkinson J."/>
            <person name="Wilson A."/>
            <person name="Yadav S."/>
            <person name="Young G."/>
            <person name="Yu Q."/>
            <person name="Zembek L."/>
            <person name="Zhong D."/>
            <person name="Zimmer A."/>
            <person name="Zwirko Z."/>
            <person name="Jaffe D.B."/>
            <person name="Alvarez P."/>
            <person name="Brockman W."/>
            <person name="Butler J."/>
            <person name="Chin C."/>
            <person name="Gnerre S."/>
            <person name="Grabherr M."/>
            <person name="Kleber M."/>
            <person name="Mauceli E."/>
            <person name="MacCallum I."/>
        </authorList>
    </citation>
    <scope>NUCLEOTIDE SEQUENCE [LARGE SCALE GENOMIC DNA]</scope>
    <source>
        <strain evidence="13">Tucson 14024-0371.13</strain>
    </source>
</reference>
<evidence type="ECO:0000256" key="11">
    <source>
        <dbReference type="RuleBase" id="RU000488"/>
    </source>
</evidence>
<evidence type="ECO:0008006" key="14">
    <source>
        <dbReference type="Google" id="ProtNLM"/>
    </source>
</evidence>
<evidence type="ECO:0000256" key="2">
    <source>
        <dbReference type="ARBA" id="ARBA00006375"/>
    </source>
</evidence>
<dbReference type="SUPFAM" id="SSF103506">
    <property type="entry name" value="Mitochondrial carrier"/>
    <property type="match status" value="1"/>
</dbReference>
<evidence type="ECO:0000256" key="1">
    <source>
        <dbReference type="ARBA" id="ARBA00004448"/>
    </source>
</evidence>
<feature type="repeat" description="Solcar" evidence="10">
    <location>
        <begin position="4"/>
        <end position="93"/>
    </location>
</feature>
<dbReference type="Pfam" id="PF00153">
    <property type="entry name" value="Mito_carr"/>
    <property type="match status" value="3"/>
</dbReference>
<evidence type="ECO:0000313" key="13">
    <source>
        <dbReference type="Proteomes" id="UP000007801"/>
    </source>
</evidence>
<keyword evidence="3 11" id="KW-0813">Transport</keyword>
<dbReference type="GO" id="GO:0005743">
    <property type="term" value="C:mitochondrial inner membrane"/>
    <property type="evidence" value="ECO:0007669"/>
    <property type="project" value="UniProtKB-SubCell"/>
</dbReference>
<dbReference type="EMBL" id="CH902619">
    <property type="protein sequence ID" value="EDV36307.2"/>
    <property type="molecule type" value="Genomic_DNA"/>
</dbReference>
<feature type="repeat" description="Solcar" evidence="10">
    <location>
        <begin position="203"/>
        <end position="294"/>
    </location>
</feature>
<dbReference type="PANTHER" id="PTHR45928">
    <property type="entry name" value="RE38146P"/>
    <property type="match status" value="1"/>
</dbReference>
<evidence type="ECO:0000256" key="6">
    <source>
        <dbReference type="ARBA" id="ARBA00022792"/>
    </source>
</evidence>
<keyword evidence="13" id="KW-1185">Reference proteome</keyword>
<keyword evidence="6" id="KW-0999">Mitochondrion inner membrane</keyword>
<evidence type="ECO:0000256" key="8">
    <source>
        <dbReference type="ARBA" id="ARBA00023128"/>
    </source>
</evidence>
<evidence type="ECO:0000256" key="10">
    <source>
        <dbReference type="PROSITE-ProRule" id="PRU00282"/>
    </source>
</evidence>
<dbReference type="AlphaFoldDB" id="B3MCZ2"/>
<evidence type="ECO:0000313" key="12">
    <source>
        <dbReference type="EMBL" id="EDV36307.2"/>
    </source>
</evidence>
<accession>B3MCZ2</accession>
<dbReference type="HOGENOM" id="CLU_015166_14_3_1"/>
<evidence type="ECO:0000256" key="5">
    <source>
        <dbReference type="ARBA" id="ARBA00022737"/>
    </source>
</evidence>
<sequence>MPTSDFICGGMAAMMAGVFTNPIEVVKTRMQLQGELAARGTHAKPYKNVFQAFVAVVRNDGILGLQKGIAPALCFQFVINSCRLGIYKVALDNGWMSKNQEEVSFLRGMFWGAVGGSVGAYLANPFFMMKAQLQAQSAGKITVGYQHRHTSMFDAMRQIYKSGGIAGLWRGSAANLVRASVASSAQIATFGWVKAPLRKMGFQPVVVSFLSGLTAGSVLACVVTPLDLVTTRLYNQGLDAQGKGLLYKGWLDCVLKVMKTEGIYGFYKGLGPIYARSAPHSTLLLFFFDQLIALRNHIFD</sequence>
<keyword evidence="5" id="KW-0677">Repeat</keyword>
<gene>
    <name evidence="12" type="primary">Dana\GF12031</name>
    <name evidence="12" type="synonym">dana_GLEANR_12044</name>
    <name evidence="12" type="ORF">GF12031</name>
</gene>
<comment type="similarity">
    <text evidence="2 11">Belongs to the mitochondrial carrier (TC 2.A.29) family.</text>
</comment>
<dbReference type="PROSITE" id="PS50920">
    <property type="entry name" value="SOLCAR"/>
    <property type="match status" value="3"/>
</dbReference>
<proteinExistence type="inferred from homology"/>